<accession>K1PU67</accession>
<sequence>MGTFSSSLTFNNREQHVPLQIWNDPMESLLKGGDLGPRFEELGLLNAGGCPFVTTEERLLLLKCCNTSSPAIPMLDRLRFSKLSSALLRLTLERRRWRRMLGFLIFARPSVSKRCRVRV</sequence>
<organism evidence="1">
    <name type="scientific">Magallana gigas</name>
    <name type="common">Pacific oyster</name>
    <name type="synonym">Crassostrea gigas</name>
    <dbReference type="NCBI Taxonomy" id="29159"/>
    <lineage>
        <taxon>Eukaryota</taxon>
        <taxon>Metazoa</taxon>
        <taxon>Spiralia</taxon>
        <taxon>Lophotrochozoa</taxon>
        <taxon>Mollusca</taxon>
        <taxon>Bivalvia</taxon>
        <taxon>Autobranchia</taxon>
        <taxon>Pteriomorphia</taxon>
        <taxon>Ostreida</taxon>
        <taxon>Ostreoidea</taxon>
        <taxon>Ostreidae</taxon>
        <taxon>Magallana</taxon>
    </lineage>
</organism>
<gene>
    <name evidence="1" type="ORF">CGI_10003822</name>
</gene>
<evidence type="ECO:0000313" key="1">
    <source>
        <dbReference type="EMBL" id="EKC25218.1"/>
    </source>
</evidence>
<reference evidence="1" key="1">
    <citation type="journal article" date="2012" name="Nature">
        <title>The oyster genome reveals stress adaptation and complexity of shell formation.</title>
        <authorList>
            <person name="Zhang G."/>
            <person name="Fang X."/>
            <person name="Guo X."/>
            <person name="Li L."/>
            <person name="Luo R."/>
            <person name="Xu F."/>
            <person name="Yang P."/>
            <person name="Zhang L."/>
            <person name="Wang X."/>
            <person name="Qi H."/>
            <person name="Xiong Z."/>
            <person name="Que H."/>
            <person name="Xie Y."/>
            <person name="Holland P.W."/>
            <person name="Paps J."/>
            <person name="Zhu Y."/>
            <person name="Wu F."/>
            <person name="Chen Y."/>
            <person name="Wang J."/>
            <person name="Peng C."/>
            <person name="Meng J."/>
            <person name="Yang L."/>
            <person name="Liu J."/>
            <person name="Wen B."/>
            <person name="Zhang N."/>
            <person name="Huang Z."/>
            <person name="Zhu Q."/>
            <person name="Feng Y."/>
            <person name="Mount A."/>
            <person name="Hedgecock D."/>
            <person name="Xu Z."/>
            <person name="Liu Y."/>
            <person name="Domazet-Loso T."/>
            <person name="Du Y."/>
            <person name="Sun X."/>
            <person name="Zhang S."/>
            <person name="Liu B."/>
            <person name="Cheng P."/>
            <person name="Jiang X."/>
            <person name="Li J."/>
            <person name="Fan D."/>
            <person name="Wang W."/>
            <person name="Fu W."/>
            <person name="Wang T."/>
            <person name="Wang B."/>
            <person name="Zhang J."/>
            <person name="Peng Z."/>
            <person name="Li Y."/>
            <person name="Li N."/>
            <person name="Wang J."/>
            <person name="Chen M."/>
            <person name="He Y."/>
            <person name="Tan F."/>
            <person name="Song X."/>
            <person name="Zheng Q."/>
            <person name="Huang R."/>
            <person name="Yang H."/>
            <person name="Du X."/>
            <person name="Chen L."/>
            <person name="Yang M."/>
            <person name="Gaffney P.M."/>
            <person name="Wang S."/>
            <person name="Luo L."/>
            <person name="She Z."/>
            <person name="Ming Y."/>
            <person name="Huang W."/>
            <person name="Zhang S."/>
            <person name="Huang B."/>
            <person name="Zhang Y."/>
            <person name="Qu T."/>
            <person name="Ni P."/>
            <person name="Miao G."/>
            <person name="Wang J."/>
            <person name="Wang Q."/>
            <person name="Steinberg C.E."/>
            <person name="Wang H."/>
            <person name="Li N."/>
            <person name="Qian L."/>
            <person name="Zhang G."/>
            <person name="Li Y."/>
            <person name="Yang H."/>
            <person name="Liu X."/>
            <person name="Wang J."/>
            <person name="Yin Y."/>
            <person name="Wang J."/>
        </authorList>
    </citation>
    <scope>NUCLEOTIDE SEQUENCE [LARGE SCALE GENOMIC DNA]</scope>
    <source>
        <strain evidence="1">05x7-T-G4-1.051#20</strain>
    </source>
</reference>
<dbReference type="InParanoid" id="K1PU67"/>
<proteinExistence type="predicted"/>
<dbReference type="HOGENOM" id="CLU_2063711_0_0_1"/>
<protein>
    <submittedName>
        <fullName evidence="1">Uncharacterized protein</fullName>
    </submittedName>
</protein>
<dbReference type="EMBL" id="JH816225">
    <property type="protein sequence ID" value="EKC25218.1"/>
    <property type="molecule type" value="Genomic_DNA"/>
</dbReference>
<name>K1PU67_MAGGI</name>
<dbReference type="AlphaFoldDB" id="K1PU67"/>